<reference evidence="4" key="1">
    <citation type="journal article" date="2010" name="Genome Biol.">
        <title>Genome sequence of the necrotrophic plant pathogen Pythium ultimum reveals original pathogenicity mechanisms and effector repertoire.</title>
        <authorList>
            <person name="Levesque C.A."/>
            <person name="Brouwer H."/>
            <person name="Cano L."/>
            <person name="Hamilton J.P."/>
            <person name="Holt C."/>
            <person name="Huitema E."/>
            <person name="Raffaele S."/>
            <person name="Robideau G.P."/>
            <person name="Thines M."/>
            <person name="Win J."/>
            <person name="Zerillo M.M."/>
            <person name="Beakes G.W."/>
            <person name="Boore J.L."/>
            <person name="Busam D."/>
            <person name="Dumas B."/>
            <person name="Ferriera S."/>
            <person name="Fuerstenberg S.I."/>
            <person name="Gachon C.M."/>
            <person name="Gaulin E."/>
            <person name="Govers F."/>
            <person name="Grenville-Briggs L."/>
            <person name="Horner N."/>
            <person name="Hostetler J."/>
            <person name="Jiang R.H."/>
            <person name="Johnson J."/>
            <person name="Krajaejun T."/>
            <person name="Lin H."/>
            <person name="Meijer H.J."/>
            <person name="Moore B."/>
            <person name="Morris P."/>
            <person name="Phuntmart V."/>
            <person name="Puiu D."/>
            <person name="Shetty J."/>
            <person name="Stajich J.E."/>
            <person name="Tripathy S."/>
            <person name="Wawra S."/>
            <person name="van West P."/>
            <person name="Whitty B.R."/>
            <person name="Coutinho P.M."/>
            <person name="Henrissat B."/>
            <person name="Martin F."/>
            <person name="Thomas P.D."/>
            <person name="Tyler B.M."/>
            <person name="De Vries R.P."/>
            <person name="Kamoun S."/>
            <person name="Yandell M."/>
            <person name="Tisserat N."/>
            <person name="Buell C.R."/>
        </authorList>
    </citation>
    <scope>NUCLEOTIDE SEQUENCE</scope>
    <source>
        <strain evidence="4">DAOM:BR144</strain>
    </source>
</reference>
<feature type="domain" description="Kazal-like" evidence="2">
    <location>
        <begin position="29"/>
        <end position="80"/>
    </location>
</feature>
<keyword evidence="4" id="KW-1185">Reference proteome</keyword>
<dbReference type="InterPro" id="IPR002350">
    <property type="entry name" value="Kazal_dom"/>
</dbReference>
<dbReference type="InterPro" id="IPR036058">
    <property type="entry name" value="Kazal_dom_sf"/>
</dbReference>
<evidence type="ECO:0000313" key="3">
    <source>
        <dbReference type="EnsemblProtists" id="PYU1_T012157"/>
    </source>
</evidence>
<dbReference type="CDD" id="cd00104">
    <property type="entry name" value="KAZAL_FS"/>
    <property type="match status" value="1"/>
</dbReference>
<dbReference type="Proteomes" id="UP000019132">
    <property type="component" value="Unassembled WGS sequence"/>
</dbReference>
<dbReference type="EnsemblProtists" id="PYU1_T012157">
    <property type="protein sequence ID" value="PYU1_T012157"/>
    <property type="gene ID" value="PYU1_G012131"/>
</dbReference>
<organism evidence="3 4">
    <name type="scientific">Globisporangium ultimum (strain ATCC 200006 / CBS 805.95 / DAOM BR144)</name>
    <name type="common">Pythium ultimum</name>
    <dbReference type="NCBI Taxonomy" id="431595"/>
    <lineage>
        <taxon>Eukaryota</taxon>
        <taxon>Sar</taxon>
        <taxon>Stramenopiles</taxon>
        <taxon>Oomycota</taxon>
        <taxon>Peronosporomycetes</taxon>
        <taxon>Pythiales</taxon>
        <taxon>Pythiaceae</taxon>
        <taxon>Globisporangium</taxon>
    </lineage>
</organism>
<dbReference type="PROSITE" id="PS51465">
    <property type="entry name" value="KAZAL_2"/>
    <property type="match status" value="1"/>
</dbReference>
<keyword evidence="1" id="KW-0732">Signal</keyword>
<feature type="chain" id="PRO_5003871858" description="Kazal-like domain-containing protein" evidence="1">
    <location>
        <begin position="25"/>
        <end position="87"/>
    </location>
</feature>
<feature type="signal peptide" evidence="1">
    <location>
        <begin position="1"/>
        <end position="24"/>
    </location>
</feature>
<dbReference type="SMART" id="SM00280">
    <property type="entry name" value="KAZAL"/>
    <property type="match status" value="1"/>
</dbReference>
<dbReference type="Pfam" id="PF07648">
    <property type="entry name" value="Kazal_2"/>
    <property type="match status" value="1"/>
</dbReference>
<dbReference type="InParanoid" id="K3X4K8"/>
<dbReference type="Gene3D" id="3.30.60.30">
    <property type="match status" value="1"/>
</dbReference>
<reference evidence="4" key="2">
    <citation type="submission" date="2010-04" db="EMBL/GenBank/DDBJ databases">
        <authorList>
            <person name="Buell R."/>
            <person name="Hamilton J."/>
            <person name="Hostetler J."/>
        </authorList>
    </citation>
    <scope>NUCLEOTIDE SEQUENCE [LARGE SCALE GENOMIC DNA]</scope>
    <source>
        <strain evidence="4">DAOM:BR144</strain>
    </source>
</reference>
<name>K3X4K8_GLOUD</name>
<evidence type="ECO:0000313" key="4">
    <source>
        <dbReference type="Proteomes" id="UP000019132"/>
    </source>
</evidence>
<accession>K3X4K8</accession>
<dbReference type="VEuPathDB" id="FungiDB:PYU1_G012131"/>
<protein>
    <recommendedName>
        <fullName evidence="2">Kazal-like domain-containing protein</fullName>
    </recommendedName>
</protein>
<dbReference type="EMBL" id="GL376601">
    <property type="status" value="NOT_ANNOTATED_CDS"/>
    <property type="molecule type" value="Genomic_DNA"/>
</dbReference>
<evidence type="ECO:0000256" key="1">
    <source>
        <dbReference type="SAM" id="SignalP"/>
    </source>
</evidence>
<dbReference type="SUPFAM" id="SSF100895">
    <property type="entry name" value="Kazal-type serine protease inhibitors"/>
    <property type="match status" value="1"/>
</dbReference>
<dbReference type="AlphaFoldDB" id="K3X4K8"/>
<dbReference type="HOGENOM" id="CLU_169765_5_2_1"/>
<sequence>MVRVLLLFSAVFLLCGGMWSSARAESRNGASDRKCDLGCGTHWSPICASDGVTYRNACTLEEAYCEDHDVRPLHNGECQDELLRRET</sequence>
<evidence type="ECO:0000259" key="2">
    <source>
        <dbReference type="PROSITE" id="PS51465"/>
    </source>
</evidence>
<proteinExistence type="predicted"/>
<reference evidence="3" key="3">
    <citation type="submission" date="2015-02" db="UniProtKB">
        <authorList>
            <consortium name="EnsemblProtists"/>
        </authorList>
    </citation>
    <scope>IDENTIFICATION</scope>
    <source>
        <strain evidence="3">DAOM BR144</strain>
    </source>
</reference>